<dbReference type="PANTHER" id="PTHR23048">
    <property type="entry name" value="MYOSIN LIGHT CHAIN 1, 3"/>
    <property type="match status" value="1"/>
</dbReference>
<dbReference type="InterPro" id="IPR002048">
    <property type="entry name" value="EF_hand_dom"/>
</dbReference>
<reference evidence="11" key="1">
    <citation type="submission" date="2017-10" db="EMBL/GenBank/DDBJ databases">
        <title>Rapid genome shrinkage in a self-fertile nematode reveals novel sperm competition proteins.</title>
        <authorList>
            <person name="Yin D."/>
            <person name="Schwarz E.M."/>
            <person name="Thomas C.G."/>
            <person name="Felde R.L."/>
            <person name="Korf I.F."/>
            <person name="Cutter A.D."/>
            <person name="Schartner C.M."/>
            <person name="Ralston E.J."/>
            <person name="Meyer B.J."/>
            <person name="Haag E.S."/>
        </authorList>
    </citation>
    <scope>NUCLEOTIDE SEQUENCE [LARGE SCALE GENOMIC DNA]</scope>
    <source>
        <strain evidence="11">JU1422</strain>
    </source>
</reference>
<keyword evidence="7" id="KW-0131">Cell cycle</keyword>
<evidence type="ECO:0000256" key="2">
    <source>
        <dbReference type="ARBA" id="ARBA00022490"/>
    </source>
</evidence>
<organism evidence="10 11">
    <name type="scientific">Caenorhabditis nigoni</name>
    <dbReference type="NCBI Taxonomy" id="1611254"/>
    <lineage>
        <taxon>Eukaryota</taxon>
        <taxon>Metazoa</taxon>
        <taxon>Ecdysozoa</taxon>
        <taxon>Nematoda</taxon>
        <taxon>Chromadorea</taxon>
        <taxon>Rhabditida</taxon>
        <taxon>Rhabditina</taxon>
        <taxon>Rhabditomorpha</taxon>
        <taxon>Rhabditoidea</taxon>
        <taxon>Rhabditidae</taxon>
        <taxon>Peloderinae</taxon>
        <taxon>Caenorhabditis</taxon>
    </lineage>
</organism>
<dbReference type="SMART" id="SM00054">
    <property type="entry name" value="EFh"/>
    <property type="match status" value="2"/>
</dbReference>
<dbReference type="GO" id="GO:0000281">
    <property type="term" value="P:mitotic cytokinesis"/>
    <property type="evidence" value="ECO:0007669"/>
    <property type="project" value="UniProtKB-ARBA"/>
</dbReference>
<dbReference type="EMBL" id="PDUG01000003">
    <property type="protein sequence ID" value="PIC42736.1"/>
    <property type="molecule type" value="Genomic_DNA"/>
</dbReference>
<accession>A0A2G5UU36</accession>
<dbReference type="CDD" id="cd00051">
    <property type="entry name" value="EFh"/>
    <property type="match status" value="1"/>
</dbReference>
<dbReference type="Pfam" id="PF13499">
    <property type="entry name" value="EF-hand_7"/>
    <property type="match status" value="1"/>
</dbReference>
<protein>
    <recommendedName>
        <fullName evidence="8">Myosin-2 essential light chain</fullName>
    </recommendedName>
</protein>
<dbReference type="PANTHER" id="PTHR23048:SF49">
    <property type="entry name" value="FI08416P-RELATED"/>
    <property type="match status" value="1"/>
</dbReference>
<dbReference type="FunFam" id="1.10.238.10:FF:000356">
    <property type="entry name" value="Myosin II light chain"/>
    <property type="match status" value="1"/>
</dbReference>
<proteinExistence type="predicted"/>
<feature type="domain" description="EF-hand" evidence="9">
    <location>
        <begin position="113"/>
        <end position="148"/>
    </location>
</feature>
<keyword evidence="2" id="KW-0963">Cytoplasm</keyword>
<evidence type="ECO:0000256" key="1">
    <source>
        <dbReference type="ARBA" id="ARBA00004496"/>
    </source>
</evidence>
<keyword evidence="3" id="KW-0132">Cell division</keyword>
<evidence type="ECO:0000256" key="3">
    <source>
        <dbReference type="ARBA" id="ARBA00022618"/>
    </source>
</evidence>
<keyword evidence="4" id="KW-0677">Repeat</keyword>
<dbReference type="PROSITE" id="PS50222">
    <property type="entry name" value="EF_HAND_2"/>
    <property type="match status" value="2"/>
</dbReference>
<dbReference type="AlphaFoldDB" id="A0A2G5UU36"/>
<dbReference type="SUPFAM" id="SSF47473">
    <property type="entry name" value="EF-hand"/>
    <property type="match status" value="1"/>
</dbReference>
<dbReference type="Proteomes" id="UP000230233">
    <property type="component" value="Chromosome III"/>
</dbReference>
<comment type="caution">
    <text evidence="10">The sequence shown here is derived from an EMBL/GenBank/DDBJ whole genome shotgun (WGS) entry which is preliminary data.</text>
</comment>
<gene>
    <name evidence="10" type="primary">Cnig_chr_III.g9714</name>
    <name evidence="10" type="ORF">B9Z55_009714</name>
</gene>
<keyword evidence="6" id="KW-0505">Motor protein</keyword>
<evidence type="ECO:0000256" key="4">
    <source>
        <dbReference type="ARBA" id="ARBA00022737"/>
    </source>
</evidence>
<keyword evidence="5" id="KW-0518">Myosin</keyword>
<keyword evidence="11" id="KW-1185">Reference proteome</keyword>
<dbReference type="STRING" id="1611254.A0A2G5UU36"/>
<dbReference type="Gene3D" id="1.10.238.10">
    <property type="entry name" value="EF-hand"/>
    <property type="match status" value="2"/>
</dbReference>
<dbReference type="OrthoDB" id="5959761at2759"/>
<evidence type="ECO:0000313" key="11">
    <source>
        <dbReference type="Proteomes" id="UP000230233"/>
    </source>
</evidence>
<dbReference type="GO" id="GO:0005737">
    <property type="term" value="C:cytoplasm"/>
    <property type="evidence" value="ECO:0007669"/>
    <property type="project" value="UniProtKB-SubCell"/>
</dbReference>
<evidence type="ECO:0000259" key="9">
    <source>
        <dbReference type="PROSITE" id="PS50222"/>
    </source>
</evidence>
<dbReference type="InterPro" id="IPR011992">
    <property type="entry name" value="EF-hand-dom_pair"/>
</dbReference>
<comment type="subcellular location">
    <subcellularLocation>
        <location evidence="1">Cytoplasm</location>
    </subcellularLocation>
</comment>
<name>A0A2G5UU36_9PELO</name>
<sequence>MTSLFLARSLYLSRLTHSLLSQVPIANRSIFIYFQLCNMDDLADCREVFAYFDSKGDERISVQQVGDVLRALGQNPTEAEIHRCVGSFDKEARLSFEDFVPIFQSVSKNREKHTVEEFVEGLSHFDKEGNGMINVAELRHLLTTLGERLSDEDVDQLLAGHNDSHGNVNISDFVRAVMNS</sequence>
<evidence type="ECO:0000313" key="10">
    <source>
        <dbReference type="EMBL" id="PIC42736.1"/>
    </source>
</evidence>
<dbReference type="FunFam" id="1.10.238.10:FF:000082">
    <property type="entry name" value="Myosin light chain 1"/>
    <property type="match status" value="1"/>
</dbReference>
<evidence type="ECO:0000256" key="8">
    <source>
        <dbReference type="ARBA" id="ARBA00069033"/>
    </source>
</evidence>
<dbReference type="GO" id="GO:0016460">
    <property type="term" value="C:myosin II complex"/>
    <property type="evidence" value="ECO:0007669"/>
    <property type="project" value="TreeGrafter"/>
</dbReference>
<dbReference type="InterPro" id="IPR050230">
    <property type="entry name" value="CALM/Myosin/TropC-like"/>
</dbReference>
<evidence type="ECO:0000256" key="6">
    <source>
        <dbReference type="ARBA" id="ARBA00023175"/>
    </source>
</evidence>
<evidence type="ECO:0000256" key="5">
    <source>
        <dbReference type="ARBA" id="ARBA00023123"/>
    </source>
</evidence>
<evidence type="ECO:0000256" key="7">
    <source>
        <dbReference type="ARBA" id="ARBA00023306"/>
    </source>
</evidence>
<feature type="domain" description="EF-hand" evidence="9">
    <location>
        <begin position="40"/>
        <end position="75"/>
    </location>
</feature>
<dbReference type="GO" id="GO:0005509">
    <property type="term" value="F:calcium ion binding"/>
    <property type="evidence" value="ECO:0007669"/>
    <property type="project" value="InterPro"/>
</dbReference>